<dbReference type="HOGENOM" id="CLU_2560582_0_0_1"/>
<evidence type="ECO:0000313" key="3">
    <source>
        <dbReference type="Proteomes" id="UP000000305"/>
    </source>
</evidence>
<gene>
    <name evidence="2" type="ORF">DAPPUDRAFT_239042</name>
</gene>
<dbReference type="AlphaFoldDB" id="E9G864"/>
<reference evidence="2 3" key="1">
    <citation type="journal article" date="2011" name="Science">
        <title>The ecoresponsive genome of Daphnia pulex.</title>
        <authorList>
            <person name="Colbourne J.K."/>
            <person name="Pfrender M.E."/>
            <person name="Gilbert D."/>
            <person name="Thomas W.K."/>
            <person name="Tucker A."/>
            <person name="Oakley T.H."/>
            <person name="Tokishita S."/>
            <person name="Aerts A."/>
            <person name="Arnold G.J."/>
            <person name="Basu M.K."/>
            <person name="Bauer D.J."/>
            <person name="Caceres C.E."/>
            <person name="Carmel L."/>
            <person name="Casola C."/>
            <person name="Choi J.H."/>
            <person name="Detter J.C."/>
            <person name="Dong Q."/>
            <person name="Dusheyko S."/>
            <person name="Eads B.D."/>
            <person name="Frohlich T."/>
            <person name="Geiler-Samerotte K.A."/>
            <person name="Gerlach D."/>
            <person name="Hatcher P."/>
            <person name="Jogdeo S."/>
            <person name="Krijgsveld J."/>
            <person name="Kriventseva E.V."/>
            <person name="Kultz D."/>
            <person name="Laforsch C."/>
            <person name="Lindquist E."/>
            <person name="Lopez J."/>
            <person name="Manak J.R."/>
            <person name="Muller J."/>
            <person name="Pangilinan J."/>
            <person name="Patwardhan R.P."/>
            <person name="Pitluck S."/>
            <person name="Pritham E.J."/>
            <person name="Rechtsteiner A."/>
            <person name="Rho M."/>
            <person name="Rogozin I.B."/>
            <person name="Sakarya O."/>
            <person name="Salamov A."/>
            <person name="Schaack S."/>
            <person name="Shapiro H."/>
            <person name="Shiga Y."/>
            <person name="Skalitzky C."/>
            <person name="Smith Z."/>
            <person name="Souvorov A."/>
            <person name="Sung W."/>
            <person name="Tang Z."/>
            <person name="Tsuchiya D."/>
            <person name="Tu H."/>
            <person name="Vos H."/>
            <person name="Wang M."/>
            <person name="Wolf Y.I."/>
            <person name="Yamagata H."/>
            <person name="Yamada T."/>
            <person name="Ye Y."/>
            <person name="Shaw J.R."/>
            <person name="Andrews J."/>
            <person name="Crease T.J."/>
            <person name="Tang H."/>
            <person name="Lucas S.M."/>
            <person name="Robertson H.M."/>
            <person name="Bork P."/>
            <person name="Koonin E.V."/>
            <person name="Zdobnov E.M."/>
            <person name="Grigoriev I.V."/>
            <person name="Lynch M."/>
            <person name="Boore J.L."/>
        </authorList>
    </citation>
    <scope>NUCLEOTIDE SEQUENCE [LARGE SCALE GENOMIC DNA]</scope>
</reference>
<evidence type="ECO:0000313" key="2">
    <source>
        <dbReference type="EMBL" id="EFX83925.1"/>
    </source>
</evidence>
<feature type="compositionally biased region" description="Basic and acidic residues" evidence="1">
    <location>
        <begin position="17"/>
        <end position="41"/>
    </location>
</feature>
<dbReference type="InParanoid" id="E9G864"/>
<dbReference type="EMBL" id="GL732535">
    <property type="protein sequence ID" value="EFX83925.1"/>
    <property type="molecule type" value="Genomic_DNA"/>
</dbReference>
<dbReference type="KEGG" id="dpx:DAPPUDRAFT_239042"/>
<organism evidence="2 3">
    <name type="scientific">Daphnia pulex</name>
    <name type="common">Water flea</name>
    <dbReference type="NCBI Taxonomy" id="6669"/>
    <lineage>
        <taxon>Eukaryota</taxon>
        <taxon>Metazoa</taxon>
        <taxon>Ecdysozoa</taxon>
        <taxon>Arthropoda</taxon>
        <taxon>Crustacea</taxon>
        <taxon>Branchiopoda</taxon>
        <taxon>Diplostraca</taxon>
        <taxon>Cladocera</taxon>
        <taxon>Anomopoda</taxon>
        <taxon>Daphniidae</taxon>
        <taxon>Daphnia</taxon>
    </lineage>
</organism>
<keyword evidence="3" id="KW-1185">Reference proteome</keyword>
<accession>E9G864</accession>
<proteinExistence type="predicted"/>
<name>E9G864_DAPPU</name>
<dbReference type="Proteomes" id="UP000000305">
    <property type="component" value="Unassembled WGS sequence"/>
</dbReference>
<sequence>MNRRPKVKTTIVNASEKNSRNDYRSMSEDRGTGNKDVKGLRTDVSGVSRQWVERLNFVLNINRPMPIRSIVLFAMKPQKNAN</sequence>
<feature type="region of interest" description="Disordered" evidence="1">
    <location>
        <begin position="1"/>
        <end position="41"/>
    </location>
</feature>
<protein>
    <submittedName>
        <fullName evidence="2">Uncharacterized protein</fullName>
    </submittedName>
</protein>
<evidence type="ECO:0000256" key="1">
    <source>
        <dbReference type="SAM" id="MobiDB-lite"/>
    </source>
</evidence>